<dbReference type="InterPro" id="IPR028974">
    <property type="entry name" value="TSP_type-3_rpt"/>
</dbReference>
<dbReference type="EMBL" id="UFVS01000002">
    <property type="protein sequence ID" value="SUY53647.1"/>
    <property type="molecule type" value="Genomic_DNA"/>
</dbReference>
<gene>
    <name evidence="3" type="ORF">NCTC13560_03580</name>
    <name evidence="2" type="ORF">SAMN05421682_12038</name>
</gene>
<keyword evidence="1" id="KW-0732">Signal</keyword>
<sequence>MKKNYALCSFMLYSKFLAVFLILFFGNLSAQTAPTDDYDGDGVVNQTDLDDDNDGIPDILEQGTGVFNTVVNPTFNSNTNNWSLVAGWSNYANALTGRYDGVSPAVSASQSNVVFKNSCTSNPIYVLKVKTENYVANVGAIATKSMEMGAYLGGVRLFGISNPANSNNPTITRDPAANSIITEFRVNGSLLGPSSPRSIGLSAYYDLQIVFNAAALSETGKIEFKYSSTGDDIFIDDVYYYINTCLDTDDDGLADKFDLDSDGDGCPDAIEGGADFATPHLVNSSIPGGNSGTSYNGTSAAPITQNLGNTVGATSGTMGIPTIAGTGQSVDISTNINSNKCTDFDGDGISNSIDIDDDNDGILDTVEQSCIDTGLPLYEDYRPGTWGGVKDANSGVNYLASAGTYVQGYQDNGTESFTFTLSDLNPGVVNTLKYHYYSLNIQNPDANSVTLAVNGVTLQSFSTVANQTNPASLSVDHGYKTLSFTPVGNTATVKITWSTPVNGLAGSDAQFREFQVNGQTKIECTNIDTDNDGITNELDLDSDGDGCPDAVEAGSASHAGANHTSTGTLINTSGIQTGVSNAIVGNNTPANYGANGFYNAGENNDTPTAAYTGVYTYASAINAAIASCTLFCYKPAITSGTALETQSGMTSLARAGIEKANWPMARKGGWVALEAKTKGFVPNRLTAQQITDIPASDLKDGMMVYNTDLHCIYINTDGTTTGWKCFNTRACP</sequence>
<dbReference type="GO" id="GO:0005509">
    <property type="term" value="F:calcium ion binding"/>
    <property type="evidence" value="ECO:0007669"/>
    <property type="project" value="InterPro"/>
</dbReference>
<dbReference type="RefSeq" id="WP_076562968.1">
    <property type="nucleotide sequence ID" value="NZ_CP033929.1"/>
</dbReference>
<organism evidence="3 5">
    <name type="scientific">Chryseobacterium indoltheticum</name>
    <dbReference type="NCBI Taxonomy" id="254"/>
    <lineage>
        <taxon>Bacteria</taxon>
        <taxon>Pseudomonadati</taxon>
        <taxon>Bacteroidota</taxon>
        <taxon>Flavobacteriia</taxon>
        <taxon>Flavobacteriales</taxon>
        <taxon>Weeksellaceae</taxon>
        <taxon>Chryseobacterium group</taxon>
        <taxon>Chryseobacterium</taxon>
    </lineage>
</organism>
<evidence type="ECO:0000313" key="5">
    <source>
        <dbReference type="Proteomes" id="UP000255231"/>
    </source>
</evidence>
<evidence type="ECO:0000313" key="3">
    <source>
        <dbReference type="EMBL" id="SUY53647.1"/>
    </source>
</evidence>
<dbReference type="GeneID" id="303675595"/>
<dbReference type="Gene3D" id="4.10.1080.10">
    <property type="entry name" value="TSP type-3 repeat"/>
    <property type="match status" value="1"/>
</dbReference>
<evidence type="ECO:0000256" key="1">
    <source>
        <dbReference type="SAM" id="SignalP"/>
    </source>
</evidence>
<dbReference type="EMBL" id="FTMF01000020">
    <property type="protein sequence ID" value="SIR36855.1"/>
    <property type="molecule type" value="Genomic_DNA"/>
</dbReference>
<evidence type="ECO:0000313" key="2">
    <source>
        <dbReference type="EMBL" id="SIR36855.1"/>
    </source>
</evidence>
<reference evidence="3 5" key="2">
    <citation type="submission" date="2018-06" db="EMBL/GenBank/DDBJ databases">
        <authorList>
            <consortium name="Pathogen Informatics"/>
            <person name="Doyle S."/>
        </authorList>
    </citation>
    <scope>NUCLEOTIDE SEQUENCE [LARGE SCALE GENOMIC DNA]</scope>
    <source>
        <strain evidence="3 5">NCTC13560</strain>
    </source>
</reference>
<reference evidence="2 4" key="1">
    <citation type="submission" date="2017-01" db="EMBL/GenBank/DDBJ databases">
        <authorList>
            <person name="Varghese N."/>
            <person name="Submissions S."/>
        </authorList>
    </citation>
    <scope>NUCLEOTIDE SEQUENCE [LARGE SCALE GENOMIC DNA]</scope>
    <source>
        <strain evidence="2 4">ATCC 27950</strain>
    </source>
</reference>
<feature type="signal peptide" evidence="1">
    <location>
        <begin position="1"/>
        <end position="30"/>
    </location>
</feature>
<dbReference type="Proteomes" id="UP000255231">
    <property type="component" value="Unassembled WGS sequence"/>
</dbReference>
<dbReference type="AlphaFoldDB" id="A0A381JQP0"/>
<proteinExistence type="predicted"/>
<protein>
    <submittedName>
        <fullName evidence="3">Uncharacterized protein</fullName>
    </submittedName>
</protein>
<keyword evidence="4" id="KW-1185">Reference proteome</keyword>
<dbReference type="Proteomes" id="UP000185725">
    <property type="component" value="Unassembled WGS sequence"/>
</dbReference>
<name>A0A381JQP0_9FLAO</name>
<dbReference type="OrthoDB" id="919278at2"/>
<evidence type="ECO:0000313" key="4">
    <source>
        <dbReference type="Proteomes" id="UP000185725"/>
    </source>
</evidence>
<dbReference type="SUPFAM" id="SSF103647">
    <property type="entry name" value="TSP type-3 repeat"/>
    <property type="match status" value="2"/>
</dbReference>
<feature type="chain" id="PRO_5016565809" evidence="1">
    <location>
        <begin position="31"/>
        <end position="732"/>
    </location>
</feature>
<accession>A0A381JQP0</accession>